<feature type="transmembrane region" description="Helical" evidence="1">
    <location>
        <begin position="42"/>
        <end position="65"/>
    </location>
</feature>
<dbReference type="RefSeq" id="WP_003734557.1">
    <property type="nucleotide sequence ID" value="NZ_CAJNOY010000010.1"/>
</dbReference>
<accession>A0A393VYG6</accession>
<dbReference type="EMBL" id="AABEKY010000008">
    <property type="protein sequence ID" value="EAG9388447.1"/>
    <property type="molecule type" value="Genomic_DNA"/>
</dbReference>
<proteinExistence type="predicted"/>
<dbReference type="Proteomes" id="UP000467536">
    <property type="component" value="Unassembled WGS sequence"/>
</dbReference>
<feature type="transmembrane region" description="Helical" evidence="1">
    <location>
        <begin position="12"/>
        <end position="30"/>
    </location>
</feature>
<dbReference type="EMBL" id="AANEHK010000009">
    <property type="protein sequence ID" value="EDO0986375.1"/>
    <property type="molecule type" value="Genomic_DNA"/>
</dbReference>
<keyword evidence="1" id="KW-1133">Transmembrane helix</keyword>
<evidence type="ECO:0000313" key="7">
    <source>
        <dbReference type="Proteomes" id="UP000335978"/>
    </source>
</evidence>
<evidence type="ECO:0000313" key="2">
    <source>
        <dbReference type="EMBL" id="EAG9388447.1"/>
    </source>
</evidence>
<reference evidence="6" key="4">
    <citation type="submission" date="2019-10" db="EMBL/GenBank/DDBJ databases">
        <authorList>
            <consortium name="NCBI Pathogen Detection Project"/>
        </authorList>
    </citation>
    <scope>NUCLEOTIDE SEQUENCE</scope>
    <source>
        <strain evidence="6">09CEB371LM</strain>
    </source>
</reference>
<evidence type="ECO:0000256" key="1">
    <source>
        <dbReference type="SAM" id="Phobius"/>
    </source>
</evidence>
<dbReference type="EMBL" id="AAMGHX010000005">
    <property type="protein sequence ID" value="EDH0842205.1"/>
    <property type="molecule type" value="Genomic_DNA"/>
</dbReference>
<dbReference type="Proteomes" id="UP000335978">
    <property type="component" value="Unassembled WGS sequence"/>
</dbReference>
<evidence type="ECO:0000313" key="6">
    <source>
        <dbReference type="EMBL" id="HAA8053805.1"/>
    </source>
</evidence>
<evidence type="ECO:0000313" key="5">
    <source>
        <dbReference type="EMBL" id="EDO0986375.1"/>
    </source>
</evidence>
<evidence type="ECO:0000313" key="8">
    <source>
        <dbReference type="Proteomes" id="UP000352246"/>
    </source>
</evidence>
<reference evidence="5 9" key="3">
    <citation type="submission" date="2019-08" db="EMBL/GenBank/DDBJ databases">
        <authorList>
            <person name="Ashton P.M."/>
            <person name="Dallman T."/>
            <person name="Nair S."/>
            <person name="De Pinna E."/>
            <person name="Peters T."/>
            <person name="Grant K."/>
        </authorList>
    </citation>
    <scope>NUCLEOTIDE SEQUENCE [LARGE SCALE GENOMIC DNA]</scope>
    <source>
        <strain evidence="5 9">788324</strain>
    </source>
</reference>
<dbReference type="Proteomes" id="UP000840039">
    <property type="component" value="Unassembled WGS sequence"/>
</dbReference>
<dbReference type="Proteomes" id="UP000352246">
    <property type="component" value="Unassembled WGS sequence"/>
</dbReference>
<dbReference type="AlphaFoldDB" id="A0A393VYG6"/>
<gene>
    <name evidence="2" type="ORF">CW845_13195</name>
    <name evidence="3" type="ORF">FPL45_12260</name>
    <name evidence="5" type="ORF">FV747_10280</name>
    <name evidence="4" type="ORF">GCV64_14045</name>
    <name evidence="6" type="ORF">GHH22_11715</name>
</gene>
<evidence type="ECO:0000313" key="9">
    <source>
        <dbReference type="Proteomes" id="UP000467536"/>
    </source>
</evidence>
<sequence>MIFEGTSFLFKITYFVTAMLPAYILFSLQIKMQTNKVSDTLIYFILGIFLVLSVLSLAFLKWLLLKRGREKNGHNKRILINRTNQIAKKNGDVVAFFMGIILPSVLVFQDELLITLIVFIILQILIFTLTIRGSSVFPNILLIFFGMDIYELEDGNYILTIDKKLRISDKPNLYTRLGDSADCNTYLIAEENENDI</sequence>
<keyword evidence="1" id="KW-0472">Membrane</keyword>
<name>A0A393VYG6_LISMN</name>
<reference evidence="6" key="1">
    <citation type="journal article" date="2018" name="Genome Biol.">
        <title>SKESA: strategic k-mer extension for scrupulous assemblies.</title>
        <authorList>
            <person name="Souvorov A."/>
            <person name="Agarwala R."/>
            <person name="Lipman D.J."/>
        </authorList>
    </citation>
    <scope>NUCLEOTIDE SEQUENCE [LARGE SCALE GENOMIC DNA]</scope>
    <source>
        <strain evidence="6">09CEB371LM</strain>
    </source>
</reference>
<feature type="transmembrane region" description="Helical" evidence="1">
    <location>
        <begin position="112"/>
        <end position="131"/>
    </location>
</feature>
<evidence type="ECO:0000313" key="4">
    <source>
        <dbReference type="EMBL" id="EDH0842205.1"/>
    </source>
</evidence>
<dbReference type="EMBL" id="DAAEEB010000008">
    <property type="protein sequence ID" value="HAA8053805.1"/>
    <property type="molecule type" value="Genomic_DNA"/>
</dbReference>
<dbReference type="EMBL" id="AAISWI010000012">
    <property type="protein sequence ID" value="ECH7212105.1"/>
    <property type="molecule type" value="Genomic_DNA"/>
</dbReference>
<dbReference type="Proteomes" id="UP000522199">
    <property type="component" value="Unassembled WGS sequence"/>
</dbReference>
<organism evidence="6">
    <name type="scientific">Listeria monocytogenes</name>
    <dbReference type="NCBI Taxonomy" id="1639"/>
    <lineage>
        <taxon>Bacteria</taxon>
        <taxon>Bacillati</taxon>
        <taxon>Bacillota</taxon>
        <taxon>Bacilli</taxon>
        <taxon>Bacillales</taxon>
        <taxon>Listeriaceae</taxon>
        <taxon>Listeria</taxon>
    </lineage>
</organism>
<protein>
    <submittedName>
        <fullName evidence="6">Uncharacterized protein</fullName>
    </submittedName>
</protein>
<keyword evidence="1" id="KW-0812">Transmembrane</keyword>
<evidence type="ECO:0000313" key="10">
    <source>
        <dbReference type="Proteomes" id="UP000522199"/>
    </source>
</evidence>
<reference evidence="2 10" key="2">
    <citation type="submission" date="2019-04" db="EMBL/GenBank/DDBJ databases">
        <authorList>
            <consortium name="GenomeTrakr network: Whole genome sequencing for foodborne pathogen traceback"/>
        </authorList>
    </citation>
    <scope>NUCLEOTIDE SEQUENCE [LARGE SCALE GENOMIC DNA]</scope>
    <source>
        <strain evidence="2 10">CFSAN072474</strain>
    </source>
</reference>
<evidence type="ECO:0000313" key="3">
    <source>
        <dbReference type="EMBL" id="ECH7212105.1"/>
    </source>
</evidence>
<comment type="caution">
    <text evidence="6">The sequence shown here is derived from an EMBL/GenBank/DDBJ whole genome shotgun (WGS) entry which is preliminary data.</text>
</comment>
<reference evidence="4 7" key="5">
    <citation type="submission" date="2019-10" db="EMBL/GenBank/DDBJ databases">
        <authorList>
            <consortium name="GenomeTrakr: Next Generation Sequencing Network for Food Pathogen Tracability"/>
        </authorList>
    </citation>
    <scope>NUCLEOTIDE SEQUENCE [LARGE SCALE GENOMIC DNA]</scope>
    <source>
        <strain evidence="4 7">CFSAN085184</strain>
        <strain evidence="3 8">FDA00014472</strain>
    </source>
</reference>
<feature type="transmembrane region" description="Helical" evidence="1">
    <location>
        <begin position="86"/>
        <end position="106"/>
    </location>
</feature>